<comment type="caution">
    <text evidence="2">The sequence shown here is derived from an EMBL/GenBank/DDBJ whole genome shotgun (WGS) entry which is preliminary data.</text>
</comment>
<protein>
    <submittedName>
        <fullName evidence="2">Uncharacterized protein</fullName>
    </submittedName>
</protein>
<name>A0ABD0Y5Z3_9HEMI</name>
<keyword evidence="3" id="KW-1185">Reference proteome</keyword>
<evidence type="ECO:0000313" key="2">
    <source>
        <dbReference type="EMBL" id="KAL1110178.1"/>
    </source>
</evidence>
<gene>
    <name evidence="2" type="ORF">AAG570_008255</name>
</gene>
<dbReference type="EMBL" id="JBFDAA010000023">
    <property type="protein sequence ID" value="KAL1110178.1"/>
    <property type="molecule type" value="Genomic_DNA"/>
</dbReference>
<proteinExistence type="predicted"/>
<reference evidence="2 3" key="1">
    <citation type="submission" date="2024-07" db="EMBL/GenBank/DDBJ databases">
        <title>Chromosome-level genome assembly of the water stick insect Ranatra chinensis (Heteroptera: Nepidae).</title>
        <authorList>
            <person name="Liu X."/>
        </authorList>
    </citation>
    <scope>NUCLEOTIDE SEQUENCE [LARGE SCALE GENOMIC DNA]</scope>
    <source>
        <strain evidence="2">Cailab_2021Rc</strain>
        <tissue evidence="2">Muscle</tissue>
    </source>
</reference>
<dbReference type="PANTHER" id="PTHR12752">
    <property type="entry name" value="PHOSPHOINOSITOL 3-PHOSPHATE-BINDING PROTEIN"/>
    <property type="match status" value="1"/>
</dbReference>
<feature type="region of interest" description="Disordered" evidence="1">
    <location>
        <begin position="152"/>
        <end position="184"/>
    </location>
</feature>
<dbReference type="AlphaFoldDB" id="A0ABD0Y5Z3"/>
<dbReference type="PANTHER" id="PTHR12752:SF9">
    <property type="entry name" value="KRAMER, ISOFORM I"/>
    <property type="match status" value="1"/>
</dbReference>
<accession>A0ABD0Y5Z3</accession>
<evidence type="ECO:0000256" key="1">
    <source>
        <dbReference type="SAM" id="MobiDB-lite"/>
    </source>
</evidence>
<sequence length="209" mass="23531">MITAREQLFGGSEGSPQLSPVYLSEAARQIVEEVAWRGRGGRRLIPKEKRRHHTVSGQPIIRHHAPYSPGGSRDDLDMERALRPRLNTPDVVRSTLSRTDPKFTSETIDSVLGTPGKIIIPERYIPETGPQLSKEEQQKRSKKADAIRKMLSETTAIAPVKPDDNEEEDKSSTLKRKVAEEKRQRDHLLQLNQLLAQQVMEKSKIVAGT</sequence>
<organism evidence="2 3">
    <name type="scientific">Ranatra chinensis</name>
    <dbReference type="NCBI Taxonomy" id="642074"/>
    <lineage>
        <taxon>Eukaryota</taxon>
        <taxon>Metazoa</taxon>
        <taxon>Ecdysozoa</taxon>
        <taxon>Arthropoda</taxon>
        <taxon>Hexapoda</taxon>
        <taxon>Insecta</taxon>
        <taxon>Pterygota</taxon>
        <taxon>Neoptera</taxon>
        <taxon>Paraneoptera</taxon>
        <taxon>Hemiptera</taxon>
        <taxon>Heteroptera</taxon>
        <taxon>Panheteroptera</taxon>
        <taxon>Nepomorpha</taxon>
        <taxon>Nepidae</taxon>
        <taxon>Ranatrinae</taxon>
        <taxon>Ranatra</taxon>
    </lineage>
</organism>
<dbReference type="Proteomes" id="UP001558652">
    <property type="component" value="Unassembled WGS sequence"/>
</dbReference>
<evidence type="ECO:0000313" key="3">
    <source>
        <dbReference type="Proteomes" id="UP001558652"/>
    </source>
</evidence>